<gene>
    <name evidence="13" type="ORF">UFOPK3772_00666</name>
</gene>
<dbReference type="Gene3D" id="3.30.70.360">
    <property type="match status" value="1"/>
</dbReference>
<evidence type="ECO:0000256" key="4">
    <source>
        <dbReference type="ARBA" id="ARBA00006247"/>
    </source>
</evidence>
<evidence type="ECO:0000256" key="11">
    <source>
        <dbReference type="ARBA" id="ARBA00051301"/>
    </source>
</evidence>
<evidence type="ECO:0000256" key="5">
    <source>
        <dbReference type="ARBA" id="ARBA00011921"/>
    </source>
</evidence>
<evidence type="ECO:0000259" key="12">
    <source>
        <dbReference type="Pfam" id="PF07687"/>
    </source>
</evidence>
<keyword evidence="9" id="KW-0862">Zinc</keyword>
<reference evidence="13" key="1">
    <citation type="submission" date="2020-05" db="EMBL/GenBank/DDBJ databases">
        <authorList>
            <person name="Chiriac C."/>
            <person name="Salcher M."/>
            <person name="Ghai R."/>
            <person name="Kavagutti S V."/>
        </authorList>
    </citation>
    <scope>NUCLEOTIDE SEQUENCE</scope>
</reference>
<dbReference type="PANTHER" id="PTHR43808">
    <property type="entry name" value="ACETYLORNITHINE DEACETYLASE"/>
    <property type="match status" value="1"/>
</dbReference>
<organism evidence="13">
    <name type="scientific">freshwater metagenome</name>
    <dbReference type="NCBI Taxonomy" id="449393"/>
    <lineage>
        <taxon>unclassified sequences</taxon>
        <taxon>metagenomes</taxon>
        <taxon>ecological metagenomes</taxon>
    </lineage>
</organism>
<dbReference type="Pfam" id="PF01546">
    <property type="entry name" value="Peptidase_M20"/>
    <property type="match status" value="1"/>
</dbReference>
<dbReference type="Gene3D" id="3.40.630.10">
    <property type="entry name" value="Zn peptidases"/>
    <property type="match status" value="1"/>
</dbReference>
<comment type="catalytic activity">
    <reaction evidence="11">
        <text>N-succinyl-(2S,6S)-2,6-diaminopimelate + H2O = (2S,6S)-2,6-diaminopimelate + succinate</text>
        <dbReference type="Rhea" id="RHEA:22608"/>
        <dbReference type="ChEBI" id="CHEBI:15377"/>
        <dbReference type="ChEBI" id="CHEBI:30031"/>
        <dbReference type="ChEBI" id="CHEBI:57609"/>
        <dbReference type="ChEBI" id="CHEBI:58087"/>
        <dbReference type="EC" id="3.5.1.18"/>
    </reaction>
</comment>
<dbReference type="PANTHER" id="PTHR43808:SF25">
    <property type="entry name" value="PEPTIDASE M20 DIMERISATION DOMAIN-CONTAINING PROTEIN"/>
    <property type="match status" value="1"/>
</dbReference>
<name>A0A6J7J4D9_9ZZZZ</name>
<comment type="pathway">
    <text evidence="3">Amino-acid biosynthesis; L-lysine biosynthesis via DAP pathway; LL-2,6-diaminopimelate from (S)-tetrahydrodipicolinate (succinylase route): step 3/3.</text>
</comment>
<dbReference type="InterPro" id="IPR002933">
    <property type="entry name" value="Peptidase_M20"/>
</dbReference>
<dbReference type="UniPathway" id="UPA00034">
    <property type="reaction ID" value="UER00021"/>
</dbReference>
<dbReference type="PROSITE" id="PS00758">
    <property type="entry name" value="ARGE_DAPE_CPG2_1"/>
    <property type="match status" value="1"/>
</dbReference>
<dbReference type="GO" id="GO:0009014">
    <property type="term" value="F:succinyl-diaminopimelate desuccinylase activity"/>
    <property type="evidence" value="ECO:0007669"/>
    <property type="project" value="UniProtKB-EC"/>
</dbReference>
<dbReference type="AlphaFoldDB" id="A0A6J7J4D9"/>
<dbReference type="Pfam" id="PF07687">
    <property type="entry name" value="M20_dimer"/>
    <property type="match status" value="1"/>
</dbReference>
<dbReference type="NCBIfam" id="TIGR01910">
    <property type="entry name" value="DapE-ArgE"/>
    <property type="match status" value="1"/>
</dbReference>
<evidence type="ECO:0000256" key="6">
    <source>
        <dbReference type="ARBA" id="ARBA00016853"/>
    </source>
</evidence>
<dbReference type="SUPFAM" id="SSF53187">
    <property type="entry name" value="Zn-dependent exopeptidases"/>
    <property type="match status" value="1"/>
</dbReference>
<dbReference type="GO" id="GO:0009089">
    <property type="term" value="P:lysine biosynthetic process via diaminopimelate"/>
    <property type="evidence" value="ECO:0007669"/>
    <property type="project" value="UniProtKB-UniPathway"/>
</dbReference>
<evidence type="ECO:0000256" key="8">
    <source>
        <dbReference type="ARBA" id="ARBA00022801"/>
    </source>
</evidence>
<keyword evidence="7" id="KW-0479">Metal-binding</keyword>
<feature type="domain" description="Peptidase M20 dimerisation" evidence="12">
    <location>
        <begin position="216"/>
        <end position="323"/>
    </location>
</feature>
<evidence type="ECO:0000256" key="3">
    <source>
        <dbReference type="ARBA" id="ARBA00005130"/>
    </source>
</evidence>
<evidence type="ECO:0000256" key="10">
    <source>
        <dbReference type="ARBA" id="ARBA00023285"/>
    </source>
</evidence>
<keyword evidence="10" id="KW-0170">Cobalt</keyword>
<evidence type="ECO:0000313" key="13">
    <source>
        <dbReference type="EMBL" id="CAB4937444.1"/>
    </source>
</evidence>
<dbReference type="InterPro" id="IPR050072">
    <property type="entry name" value="Peptidase_M20A"/>
</dbReference>
<comment type="similarity">
    <text evidence="4">Belongs to the peptidase M20A family.</text>
</comment>
<dbReference type="InterPro" id="IPR010182">
    <property type="entry name" value="ArgE/DapE"/>
</dbReference>
<protein>
    <recommendedName>
        <fullName evidence="6">Probable succinyl-diaminopimelate desuccinylase</fullName>
        <ecNumber evidence="5">3.5.1.18</ecNumber>
    </recommendedName>
</protein>
<dbReference type="InterPro" id="IPR036264">
    <property type="entry name" value="Bact_exopeptidase_dim_dom"/>
</dbReference>
<dbReference type="GO" id="GO:0046872">
    <property type="term" value="F:metal ion binding"/>
    <property type="evidence" value="ECO:0007669"/>
    <property type="project" value="UniProtKB-KW"/>
</dbReference>
<dbReference type="EC" id="3.5.1.18" evidence="5"/>
<keyword evidence="8" id="KW-0378">Hydrolase</keyword>
<dbReference type="InterPro" id="IPR011650">
    <property type="entry name" value="Peptidase_M20_dimer"/>
</dbReference>
<accession>A0A6J7J4D9</accession>
<evidence type="ECO:0000256" key="9">
    <source>
        <dbReference type="ARBA" id="ARBA00022833"/>
    </source>
</evidence>
<dbReference type="InterPro" id="IPR001261">
    <property type="entry name" value="ArgE/DapE_CS"/>
</dbReference>
<evidence type="ECO:0000256" key="1">
    <source>
        <dbReference type="ARBA" id="ARBA00001941"/>
    </source>
</evidence>
<dbReference type="EMBL" id="CAFBNE010000014">
    <property type="protein sequence ID" value="CAB4937444.1"/>
    <property type="molecule type" value="Genomic_DNA"/>
</dbReference>
<comment type="cofactor">
    <cofactor evidence="2">
        <name>Zn(2+)</name>
        <dbReference type="ChEBI" id="CHEBI:29105"/>
    </cofactor>
</comment>
<evidence type="ECO:0000256" key="7">
    <source>
        <dbReference type="ARBA" id="ARBA00022723"/>
    </source>
</evidence>
<evidence type="ECO:0000256" key="2">
    <source>
        <dbReference type="ARBA" id="ARBA00001947"/>
    </source>
</evidence>
<dbReference type="SUPFAM" id="SSF55031">
    <property type="entry name" value="Bacterial exopeptidase dimerisation domain"/>
    <property type="match status" value="1"/>
</dbReference>
<sequence>MVHPRIGGARESPIMTNPAINLDTDRLLADLDTLLAMPSLGGTAAEVDIQRHLAREWRSEGLLVDEWDIDLEQITADPEFPGMEVARAQAVGVTATLAGTGGGRTLLINGHTDVVPPGDLGAWSADPFTPRLEQRGGIDVIVGRGACDMKAGLVAGWAAVRAIAASGVRLRGDVIIAPVVGEEDGGLGTFALLRHGVSADMCIVPEPTSLDLVPANGGALTFRLVVRGAATHASRRTEGVSAIEKFIPVMHAIAAYEAERNADVDPLMARWPLAYPISIGTVHAGDWASTVPDLLTAEGRLGVALDESVDDARSRLEAAVAAACSLDPWLHDHPVEVQWWGGQFASGRTDLAHPVITELGEVHRELTGADPLIYGGPYGSDLRLLSGLGGIPTVQYGPGDAARAHAPDEYVPVDEVITCARALIQMILRTCA</sequence>
<comment type="cofactor">
    <cofactor evidence="1">
        <name>Co(2+)</name>
        <dbReference type="ChEBI" id="CHEBI:48828"/>
    </cofactor>
</comment>
<proteinExistence type="inferred from homology"/>